<dbReference type="HAMAP" id="MF_00115">
    <property type="entry name" value="MscL"/>
    <property type="match status" value="1"/>
</dbReference>
<evidence type="ECO:0000256" key="9">
    <source>
        <dbReference type="ARBA" id="ARBA00023303"/>
    </source>
</evidence>
<keyword evidence="8 10" id="KW-0472">Membrane</keyword>
<dbReference type="Pfam" id="PF01741">
    <property type="entry name" value="MscL"/>
    <property type="match status" value="1"/>
</dbReference>
<dbReference type="AlphaFoldDB" id="A0A2W5NA00"/>
<keyword evidence="7 10" id="KW-0406">Ion transport</keyword>
<feature type="transmembrane region" description="Helical" evidence="10">
    <location>
        <begin position="83"/>
        <end position="101"/>
    </location>
</feature>
<dbReference type="InterPro" id="IPR019823">
    <property type="entry name" value="Mechanosensitive_channel_CS"/>
</dbReference>
<dbReference type="NCBIfam" id="NF010557">
    <property type="entry name" value="PRK13952.1"/>
    <property type="match status" value="1"/>
</dbReference>
<comment type="function">
    <text evidence="10">Channel that opens in response to stretch forces in the membrane lipid bilayer. May participate in the regulation of osmotic pressure changes within the cell.</text>
</comment>
<name>A0A2W5NA00_9BACT</name>
<comment type="subunit">
    <text evidence="10">Homopentamer.</text>
</comment>
<evidence type="ECO:0000256" key="6">
    <source>
        <dbReference type="ARBA" id="ARBA00022989"/>
    </source>
</evidence>
<reference evidence="11 12" key="1">
    <citation type="submission" date="2017-08" db="EMBL/GenBank/DDBJ databases">
        <title>Infants hospitalized years apart are colonized by the same room-sourced microbial strains.</title>
        <authorList>
            <person name="Brooks B."/>
            <person name="Olm M.R."/>
            <person name="Firek B.A."/>
            <person name="Baker R."/>
            <person name="Thomas B.C."/>
            <person name="Morowitz M.J."/>
            <person name="Banfield J.F."/>
        </authorList>
    </citation>
    <scope>NUCLEOTIDE SEQUENCE [LARGE SCALE GENOMIC DNA]</scope>
    <source>
        <strain evidence="11">S2_005_002_R2_29</strain>
    </source>
</reference>
<comment type="similarity">
    <text evidence="2 10">Belongs to the MscL family.</text>
</comment>
<dbReference type="NCBIfam" id="TIGR00220">
    <property type="entry name" value="mscL"/>
    <property type="match status" value="1"/>
</dbReference>
<evidence type="ECO:0000256" key="10">
    <source>
        <dbReference type="HAMAP-Rule" id="MF_00115"/>
    </source>
</evidence>
<evidence type="ECO:0000256" key="8">
    <source>
        <dbReference type="ARBA" id="ARBA00023136"/>
    </source>
</evidence>
<comment type="caution">
    <text evidence="11">The sequence shown here is derived from an EMBL/GenBank/DDBJ whole genome shotgun (WGS) entry which is preliminary data.</text>
</comment>
<dbReference type="GO" id="GO:0008381">
    <property type="term" value="F:mechanosensitive monoatomic ion channel activity"/>
    <property type="evidence" value="ECO:0007669"/>
    <property type="project" value="UniProtKB-UniRule"/>
</dbReference>
<evidence type="ECO:0000256" key="7">
    <source>
        <dbReference type="ARBA" id="ARBA00023065"/>
    </source>
</evidence>
<dbReference type="EMBL" id="QFQB01000001">
    <property type="protein sequence ID" value="PZQ49109.1"/>
    <property type="molecule type" value="Genomic_DNA"/>
</dbReference>
<gene>
    <name evidence="10" type="primary">mscL</name>
    <name evidence="11" type="ORF">DI551_00215</name>
</gene>
<evidence type="ECO:0000256" key="1">
    <source>
        <dbReference type="ARBA" id="ARBA00004651"/>
    </source>
</evidence>
<evidence type="ECO:0000313" key="12">
    <source>
        <dbReference type="Proteomes" id="UP000249417"/>
    </source>
</evidence>
<evidence type="ECO:0000256" key="2">
    <source>
        <dbReference type="ARBA" id="ARBA00007254"/>
    </source>
</evidence>
<dbReference type="PANTHER" id="PTHR30266:SF2">
    <property type="entry name" value="LARGE-CONDUCTANCE MECHANOSENSITIVE CHANNEL"/>
    <property type="match status" value="1"/>
</dbReference>
<dbReference type="InterPro" id="IPR036019">
    <property type="entry name" value="MscL_channel"/>
</dbReference>
<sequence length="134" mass="14462">MIKEFKEFIARGNVIDLAVGIIIGTAFTAVVNSVVGDLVMPIIGAIMAGVDFSDYFIALNGESYANLKAAKDAGAAVVTYGQFINVAINFLIVSFVVFILVKNVNRLKKKVEATPEEAPADIKLLTEIRDLLKK</sequence>
<dbReference type="PANTHER" id="PTHR30266">
    <property type="entry name" value="MECHANOSENSITIVE CHANNEL MSCL"/>
    <property type="match status" value="1"/>
</dbReference>
<organism evidence="11 12">
    <name type="scientific">Micavibrio aeruginosavorus</name>
    <dbReference type="NCBI Taxonomy" id="349221"/>
    <lineage>
        <taxon>Bacteria</taxon>
        <taxon>Pseudomonadati</taxon>
        <taxon>Bdellovibrionota</taxon>
        <taxon>Bdellovibrionia</taxon>
        <taxon>Bdellovibrionales</taxon>
        <taxon>Pseudobdellovibrionaceae</taxon>
        <taxon>Micavibrio</taxon>
    </lineage>
</organism>
<dbReference type="InterPro" id="IPR001185">
    <property type="entry name" value="MS_channel"/>
</dbReference>
<protein>
    <recommendedName>
        <fullName evidence="10">Large-conductance mechanosensitive channel</fullName>
    </recommendedName>
</protein>
<evidence type="ECO:0000256" key="3">
    <source>
        <dbReference type="ARBA" id="ARBA00022448"/>
    </source>
</evidence>
<dbReference type="SUPFAM" id="SSF81330">
    <property type="entry name" value="Gated mechanosensitive channel"/>
    <property type="match status" value="1"/>
</dbReference>
<dbReference type="InterPro" id="IPR037673">
    <property type="entry name" value="MSC/AndL"/>
</dbReference>
<keyword evidence="5 10" id="KW-0812">Transmembrane</keyword>
<proteinExistence type="inferred from homology"/>
<dbReference type="PRINTS" id="PR01264">
    <property type="entry name" value="MECHCHANNEL"/>
</dbReference>
<dbReference type="PROSITE" id="PS01327">
    <property type="entry name" value="MSCL"/>
    <property type="match status" value="1"/>
</dbReference>
<evidence type="ECO:0000256" key="5">
    <source>
        <dbReference type="ARBA" id="ARBA00022692"/>
    </source>
</evidence>
<keyword evidence="6 10" id="KW-1133">Transmembrane helix</keyword>
<dbReference type="GO" id="GO:0005886">
    <property type="term" value="C:plasma membrane"/>
    <property type="evidence" value="ECO:0007669"/>
    <property type="project" value="UniProtKB-SubCell"/>
</dbReference>
<dbReference type="NCBIfam" id="NF001843">
    <property type="entry name" value="PRK00567.1-4"/>
    <property type="match status" value="1"/>
</dbReference>
<keyword evidence="3 10" id="KW-0813">Transport</keyword>
<feature type="transmembrane region" description="Helical" evidence="10">
    <location>
        <begin position="12"/>
        <end position="31"/>
    </location>
</feature>
<dbReference type="Proteomes" id="UP000249417">
    <property type="component" value="Unassembled WGS sequence"/>
</dbReference>
<comment type="subcellular location">
    <subcellularLocation>
        <location evidence="1 10">Cell membrane</location>
        <topology evidence="1 10">Multi-pass membrane protein</topology>
    </subcellularLocation>
</comment>
<dbReference type="Gene3D" id="1.10.1200.120">
    <property type="entry name" value="Large-conductance mechanosensitive channel, MscL, domain 1"/>
    <property type="match status" value="1"/>
</dbReference>
<accession>A0A2W5NA00</accession>
<evidence type="ECO:0000313" key="11">
    <source>
        <dbReference type="EMBL" id="PZQ49109.1"/>
    </source>
</evidence>
<keyword evidence="9 10" id="KW-0407">Ion channel</keyword>
<evidence type="ECO:0000256" key="4">
    <source>
        <dbReference type="ARBA" id="ARBA00022475"/>
    </source>
</evidence>
<keyword evidence="4 10" id="KW-1003">Cell membrane</keyword>